<keyword evidence="3" id="KW-0202">Cytokine</keyword>
<proteinExistence type="inferred from homology"/>
<dbReference type="OMA" id="YINFFDM"/>
<dbReference type="EC" id="5.3.2.1" evidence="9"/>
<protein>
    <recommendedName>
        <fullName evidence="12">L-dopachrome isomerase</fullName>
        <ecNumber evidence="9">5.3.2.1</ecNumber>
        <ecNumber evidence="8">5.3.3.12</ecNumber>
    </recommendedName>
    <alternativeName>
        <fullName evidence="10">L-dopachrome tautomerase</fullName>
    </alternativeName>
    <alternativeName>
        <fullName evidence="11">Phenylpyruvate tautomerase</fullName>
    </alternativeName>
</protein>
<dbReference type="GO" id="GO:0005615">
    <property type="term" value="C:extracellular space"/>
    <property type="evidence" value="ECO:0007669"/>
    <property type="project" value="UniProtKB-KW"/>
</dbReference>
<reference evidence="14" key="1">
    <citation type="submission" date="2025-08" db="UniProtKB">
        <authorList>
            <consortium name="RefSeq"/>
        </authorList>
    </citation>
    <scope>IDENTIFICATION</scope>
    <source>
        <strain evidence="14">Airmid</strain>
    </source>
</reference>
<comment type="catalytic activity">
    <reaction evidence="6">
        <text>3-phenylpyruvate = enol-phenylpyruvate</text>
        <dbReference type="Rhea" id="RHEA:17097"/>
        <dbReference type="ChEBI" id="CHEBI:16815"/>
        <dbReference type="ChEBI" id="CHEBI:18005"/>
        <dbReference type="EC" id="5.3.2.1"/>
    </reaction>
</comment>
<evidence type="ECO:0000313" key="13">
    <source>
        <dbReference type="Proteomes" id="UP000515146"/>
    </source>
</evidence>
<dbReference type="KEGG" id="dpte:113793588"/>
<accession>A0A6P6Y303</accession>
<evidence type="ECO:0000256" key="3">
    <source>
        <dbReference type="ARBA" id="ARBA00022514"/>
    </source>
</evidence>
<comment type="similarity">
    <text evidence="2">Belongs to the MIF family.</text>
</comment>
<evidence type="ECO:0000256" key="1">
    <source>
        <dbReference type="ARBA" id="ARBA00004613"/>
    </source>
</evidence>
<dbReference type="Proteomes" id="UP000515146">
    <property type="component" value="Unplaced"/>
</dbReference>
<keyword evidence="4" id="KW-0964">Secreted</keyword>
<dbReference type="RefSeq" id="XP_027199441.1">
    <property type="nucleotide sequence ID" value="XM_027343640.1"/>
</dbReference>
<gene>
    <name evidence="14" type="primary">LOC113793588</name>
</gene>
<organism evidence="13 14">
    <name type="scientific">Dermatophagoides pteronyssinus</name>
    <name type="common">European house dust mite</name>
    <dbReference type="NCBI Taxonomy" id="6956"/>
    <lineage>
        <taxon>Eukaryota</taxon>
        <taxon>Metazoa</taxon>
        <taxon>Ecdysozoa</taxon>
        <taxon>Arthropoda</taxon>
        <taxon>Chelicerata</taxon>
        <taxon>Arachnida</taxon>
        <taxon>Acari</taxon>
        <taxon>Acariformes</taxon>
        <taxon>Sarcoptiformes</taxon>
        <taxon>Astigmata</taxon>
        <taxon>Psoroptidia</taxon>
        <taxon>Analgoidea</taxon>
        <taxon>Pyroglyphidae</taxon>
        <taxon>Dermatophagoidinae</taxon>
        <taxon>Dermatophagoides</taxon>
    </lineage>
</organism>
<dbReference type="PANTHER" id="PTHR11954">
    <property type="entry name" value="D-DOPACHROME DECARBOXYLASE"/>
    <property type="match status" value="1"/>
</dbReference>
<name>A0A6P6Y303_DERPT</name>
<evidence type="ECO:0000256" key="5">
    <source>
        <dbReference type="ARBA" id="ARBA00023235"/>
    </source>
</evidence>
<dbReference type="EC" id="5.3.3.12" evidence="8"/>
<evidence type="ECO:0000256" key="6">
    <source>
        <dbReference type="ARBA" id="ARBA00036735"/>
    </source>
</evidence>
<keyword evidence="13" id="KW-1185">Reference proteome</keyword>
<comment type="subcellular location">
    <subcellularLocation>
        <location evidence="1">Secreted</location>
    </subcellularLocation>
</comment>
<evidence type="ECO:0000256" key="12">
    <source>
        <dbReference type="ARBA" id="ARBA00042730"/>
    </source>
</evidence>
<evidence type="ECO:0000256" key="4">
    <source>
        <dbReference type="ARBA" id="ARBA00022525"/>
    </source>
</evidence>
<sequence length="118" mass="13001">MPTLIIRTNLPSSKVDANFTKDMVKIVAQALKKPESYVVVMIHSDANLSWGADDQPAAICTLSSIGKISRDENKKSSALIQKAIEAKLGISTSRQYLVFEDLKKENVGYQAITFDDLI</sequence>
<evidence type="ECO:0000256" key="9">
    <source>
        <dbReference type="ARBA" id="ARBA00039086"/>
    </source>
</evidence>
<evidence type="ECO:0000256" key="7">
    <source>
        <dbReference type="ARBA" id="ARBA00036823"/>
    </source>
</evidence>
<dbReference type="OrthoDB" id="255819at2759"/>
<keyword evidence="5" id="KW-0413">Isomerase</keyword>
<dbReference type="AlphaFoldDB" id="A0A6P6Y303"/>
<dbReference type="GO" id="GO:0004167">
    <property type="term" value="F:dopachrome isomerase activity"/>
    <property type="evidence" value="ECO:0007669"/>
    <property type="project" value="UniProtKB-EC"/>
</dbReference>
<evidence type="ECO:0000256" key="2">
    <source>
        <dbReference type="ARBA" id="ARBA00005851"/>
    </source>
</evidence>
<dbReference type="InParanoid" id="A0A6P6Y303"/>
<evidence type="ECO:0000256" key="10">
    <source>
        <dbReference type="ARBA" id="ARBA00041631"/>
    </source>
</evidence>
<comment type="catalytic activity">
    <reaction evidence="7">
        <text>L-dopachrome = 5,6-dihydroxyindole-2-carboxylate</text>
        <dbReference type="Rhea" id="RHEA:13041"/>
        <dbReference type="ChEBI" id="CHEBI:16875"/>
        <dbReference type="ChEBI" id="CHEBI:57509"/>
        <dbReference type="EC" id="5.3.3.12"/>
    </reaction>
</comment>
<evidence type="ECO:0000256" key="11">
    <source>
        <dbReference type="ARBA" id="ARBA00041912"/>
    </source>
</evidence>
<dbReference type="GO" id="GO:0005125">
    <property type="term" value="F:cytokine activity"/>
    <property type="evidence" value="ECO:0007669"/>
    <property type="project" value="UniProtKB-KW"/>
</dbReference>
<dbReference type="InterPro" id="IPR001398">
    <property type="entry name" value="Macrophage_inhib_fac"/>
</dbReference>
<evidence type="ECO:0000256" key="8">
    <source>
        <dbReference type="ARBA" id="ARBA00038932"/>
    </source>
</evidence>
<dbReference type="InterPro" id="IPR014347">
    <property type="entry name" value="Tautomerase/MIF_sf"/>
</dbReference>
<dbReference type="GO" id="GO:0050178">
    <property type="term" value="F:phenylpyruvate tautomerase activity"/>
    <property type="evidence" value="ECO:0007669"/>
    <property type="project" value="UniProtKB-EC"/>
</dbReference>
<dbReference type="GeneID" id="113793588"/>
<dbReference type="Pfam" id="PF01187">
    <property type="entry name" value="MIF"/>
    <property type="match status" value="1"/>
</dbReference>
<dbReference type="SUPFAM" id="SSF55331">
    <property type="entry name" value="Tautomerase/MIF"/>
    <property type="match status" value="1"/>
</dbReference>
<dbReference type="PANTHER" id="PTHR11954:SF6">
    <property type="entry name" value="MACROPHAGE MIGRATION INHIBITORY FACTOR"/>
    <property type="match status" value="1"/>
</dbReference>
<dbReference type="Gene3D" id="3.30.429.10">
    <property type="entry name" value="Macrophage Migration Inhibitory Factor"/>
    <property type="match status" value="1"/>
</dbReference>
<evidence type="ECO:0000313" key="14">
    <source>
        <dbReference type="RefSeq" id="XP_027199441.1"/>
    </source>
</evidence>